<feature type="domain" description="Methyltransferase regulatory" evidence="1">
    <location>
        <begin position="220"/>
        <end position="302"/>
    </location>
</feature>
<evidence type="ECO:0000313" key="4">
    <source>
        <dbReference type="Proteomes" id="UP000678545"/>
    </source>
</evidence>
<keyword evidence="3" id="KW-0808">Transferase</keyword>
<protein>
    <submittedName>
        <fullName evidence="3">Methyltransferase regulatory domain-containing protein</fullName>
    </submittedName>
</protein>
<dbReference type="InterPro" id="IPR025714">
    <property type="entry name" value="Methyltranfer_dom"/>
</dbReference>
<dbReference type="Pfam" id="PF10119">
    <property type="entry name" value="MethyTransf_Reg"/>
    <property type="match status" value="1"/>
</dbReference>
<feature type="domain" description="Methyltransferase" evidence="2">
    <location>
        <begin position="43"/>
        <end position="159"/>
    </location>
</feature>
<name>A0A941E5D3_9BURK</name>
<reference evidence="3" key="1">
    <citation type="submission" date="2021-04" db="EMBL/GenBank/DDBJ databases">
        <title>novel species isolated from subtropical streams in China.</title>
        <authorList>
            <person name="Lu H."/>
        </authorList>
    </citation>
    <scope>NUCLEOTIDE SEQUENCE</scope>
    <source>
        <strain evidence="3">FT137W</strain>
    </source>
</reference>
<gene>
    <name evidence="3" type="ORF">KDM90_15710</name>
</gene>
<dbReference type="CDD" id="cd02440">
    <property type="entry name" value="AdoMet_MTases"/>
    <property type="match status" value="1"/>
</dbReference>
<keyword evidence="3" id="KW-0489">Methyltransferase</keyword>
<dbReference type="Gene3D" id="3.40.50.150">
    <property type="entry name" value="Vaccinia Virus protein VP39"/>
    <property type="match status" value="1"/>
</dbReference>
<dbReference type="Proteomes" id="UP000678545">
    <property type="component" value="Unassembled WGS sequence"/>
</dbReference>
<dbReference type="GO" id="GO:0008168">
    <property type="term" value="F:methyltransferase activity"/>
    <property type="evidence" value="ECO:0007669"/>
    <property type="project" value="UniProtKB-KW"/>
</dbReference>
<dbReference type="SUPFAM" id="SSF53335">
    <property type="entry name" value="S-adenosyl-L-methionine-dependent methyltransferases"/>
    <property type="match status" value="1"/>
</dbReference>
<dbReference type="InterPro" id="IPR029063">
    <property type="entry name" value="SAM-dependent_MTases_sf"/>
</dbReference>
<proteinExistence type="predicted"/>
<dbReference type="AlphaFoldDB" id="A0A941E5D3"/>
<evidence type="ECO:0000313" key="3">
    <source>
        <dbReference type="EMBL" id="MBR7801457.1"/>
    </source>
</evidence>
<accession>A0A941E5D3</accession>
<dbReference type="GO" id="GO:0032259">
    <property type="term" value="P:methylation"/>
    <property type="evidence" value="ECO:0007669"/>
    <property type="project" value="UniProtKB-KW"/>
</dbReference>
<comment type="caution">
    <text evidence="3">The sequence shown here is derived from an EMBL/GenBank/DDBJ whole genome shotgun (WGS) entry which is preliminary data.</text>
</comment>
<dbReference type="EMBL" id="JAGSPJ010000007">
    <property type="protein sequence ID" value="MBR7801457.1"/>
    <property type="molecule type" value="Genomic_DNA"/>
</dbReference>
<dbReference type="RefSeq" id="WP_212676587.1">
    <property type="nucleotide sequence ID" value="NZ_JAGSPJ010000007.1"/>
</dbReference>
<dbReference type="InterPro" id="IPR018773">
    <property type="entry name" value="MeTrfase_reg_dom_prd"/>
</dbReference>
<organism evidence="3 4">
    <name type="scientific">Undibacterium fentianense</name>
    <dbReference type="NCBI Taxonomy" id="2828728"/>
    <lineage>
        <taxon>Bacteria</taxon>
        <taxon>Pseudomonadati</taxon>
        <taxon>Pseudomonadota</taxon>
        <taxon>Betaproteobacteria</taxon>
        <taxon>Burkholderiales</taxon>
        <taxon>Oxalobacteraceae</taxon>
        <taxon>Undibacterium</taxon>
    </lineage>
</organism>
<evidence type="ECO:0000259" key="1">
    <source>
        <dbReference type="Pfam" id="PF10119"/>
    </source>
</evidence>
<keyword evidence="4" id="KW-1185">Reference proteome</keyword>
<dbReference type="Pfam" id="PF13847">
    <property type="entry name" value="Methyltransf_31"/>
    <property type="match status" value="1"/>
</dbReference>
<sequence>MDWTSGYASDLVYTAGFYREQSPVYLNYGCILNGIEPVDLDREFTYFELGFGRGVTSNLLAASHPNGRFYAADFNPAHVAGARQIAAAAELDNLRLLENSFEELAKGAVADLPQFDFITLHGIYTWVTAENRQYIVDFLTRYLKPGGIVYLSYNAMPGWASSLPLQRLIVDHAELNPARSDVQMDNASDFIAKLSSLNPAYLANNLSAESRVKKLKTAKKNYLVHEYMHKHWQPMYHADVARDLANAKLEYVGSAELHNVYRGLYLNPDRMAFLNSISDPTMRETVVDYMTNTAFRKDIFVRGARRINSARQAELLNTAGIALSIPAKDLATKVSLVNCEFTGSSQIYDPVFEAIKDGPKTIRELSELPSMRGKKISTIAEIVTLLVASNQVSIFFESRKSLDKAAAKRMNAVIAKQVQYGDEFHAYCSTLTGCGVSASYQENLLLWAMLNHPGIEDAEKLARFAVRILYAQNLQLLKDGKAIVGDEENALELQAQFAQFIEHKVPVWKSLGLF</sequence>
<evidence type="ECO:0000259" key="2">
    <source>
        <dbReference type="Pfam" id="PF13847"/>
    </source>
</evidence>